<name>A0A366H4F7_9BACT</name>
<dbReference type="OrthoDB" id="174931at2"/>
<accession>A0A366H4F7</accession>
<dbReference type="Proteomes" id="UP000253426">
    <property type="component" value="Unassembled WGS sequence"/>
</dbReference>
<evidence type="ECO:0000313" key="2">
    <source>
        <dbReference type="Proteomes" id="UP000253426"/>
    </source>
</evidence>
<sequence>MPPPPLEKAMILIAVSKYTPPYAPLPGALTSAARLAAWAQAPSATRSYKVLEIHDRKEPVTIARLQTEITKFLENHVIDRLVVYFVGHGIVRSAADQFWLLSDPENEGVDVNAFMRRLRTYGIGQQNEHLTQGQLCVIADACRSTGKDAVDFVGHPILNKRYKEEKLQVDLFQSTSLAAQAFHVNASGDGGEPFCLFSAVLSEALEGKVPAVIESDHHRYCPAIVNTRLADYLEDEVPRRAAKLNVEMEPDIDTRIRPDQNYYDVLDKDAVPVAESFEVGLESTRSGDDSWVAPERVDAEEQRRVRDAKSEEFEAGLGRAEELAQLGHAIGGGFPSAKAACETSTSSSLAMPRDEYHLSWVKPRELCLIETRPDQRNLGTPFFIRQKDGWLLVPMLDFTTSVVLDRFPGDVFLMRLYRRDMPGNDGENGFLNPMSPWDTSLSTHAASTTIPPLKVADTWRFADAIRVGSEQAPNNANIAGYLYDLAGDQHNIQRTAHYMAEDSALPIDLAILAAERLWWKQNASGGWSVFANLPEVPADEEDEPALDRPLYTRDSFAARQDVPVQGLVPIYRQGWAMLAEDERVETPEFLKSIANKPLNRAAVLLPDDAMEVLAKNFNYEIHNL</sequence>
<evidence type="ECO:0000313" key="1">
    <source>
        <dbReference type="EMBL" id="RBP36893.1"/>
    </source>
</evidence>
<protein>
    <recommendedName>
        <fullName evidence="3">Caspase domain-containing protein</fullName>
    </recommendedName>
</protein>
<keyword evidence="2" id="KW-1185">Reference proteome</keyword>
<comment type="caution">
    <text evidence="1">The sequence shown here is derived from an EMBL/GenBank/DDBJ whole genome shotgun (WGS) entry which is preliminary data.</text>
</comment>
<evidence type="ECO:0008006" key="3">
    <source>
        <dbReference type="Google" id="ProtNLM"/>
    </source>
</evidence>
<dbReference type="EMBL" id="QNRR01000015">
    <property type="protein sequence ID" value="RBP36893.1"/>
    <property type="molecule type" value="Genomic_DNA"/>
</dbReference>
<proteinExistence type="predicted"/>
<reference evidence="1 2" key="1">
    <citation type="submission" date="2018-06" db="EMBL/GenBank/DDBJ databases">
        <title>Genomic Encyclopedia of Type Strains, Phase IV (KMG-IV): sequencing the most valuable type-strain genomes for metagenomic binning, comparative biology and taxonomic classification.</title>
        <authorList>
            <person name="Goeker M."/>
        </authorList>
    </citation>
    <scope>NUCLEOTIDE SEQUENCE [LARGE SCALE GENOMIC DNA]</scope>
    <source>
        <strain evidence="1 2">DSM 25532</strain>
    </source>
</reference>
<dbReference type="RefSeq" id="WP_113961676.1">
    <property type="nucleotide sequence ID" value="NZ_QNRR01000015.1"/>
</dbReference>
<dbReference type="Gene3D" id="3.40.50.1460">
    <property type="match status" value="1"/>
</dbReference>
<dbReference type="AlphaFoldDB" id="A0A366H4F7"/>
<gene>
    <name evidence="1" type="ORF">DES53_11534</name>
</gene>
<organism evidence="1 2">
    <name type="scientific">Roseimicrobium gellanilyticum</name>
    <dbReference type="NCBI Taxonomy" id="748857"/>
    <lineage>
        <taxon>Bacteria</taxon>
        <taxon>Pseudomonadati</taxon>
        <taxon>Verrucomicrobiota</taxon>
        <taxon>Verrucomicrobiia</taxon>
        <taxon>Verrucomicrobiales</taxon>
        <taxon>Verrucomicrobiaceae</taxon>
        <taxon>Roseimicrobium</taxon>
    </lineage>
</organism>